<dbReference type="InterPro" id="IPR035910">
    <property type="entry name" value="RyR/IP3R_RIH_dom_sf"/>
</dbReference>
<sequence>MKNLIARDMRKYFATVATMMLKLSQTSNFSLTYDKLERQNKKKDVKKKLAKLQFFLCQIEFSDNLSWLTYDLKWSTMKQKLTRCCSISRMISDLLFTTKEDANVHLKWFCLLIKHCRMSSTFSMLDRHKK</sequence>
<name>A0A1J1J379_9DIPT</name>
<dbReference type="SUPFAM" id="SSF100909">
    <property type="entry name" value="IP3 receptor type 1 binding core, domain 2"/>
    <property type="match status" value="1"/>
</dbReference>
<organism evidence="1 2">
    <name type="scientific">Clunio marinus</name>
    <dbReference type="NCBI Taxonomy" id="568069"/>
    <lineage>
        <taxon>Eukaryota</taxon>
        <taxon>Metazoa</taxon>
        <taxon>Ecdysozoa</taxon>
        <taxon>Arthropoda</taxon>
        <taxon>Hexapoda</taxon>
        <taxon>Insecta</taxon>
        <taxon>Pterygota</taxon>
        <taxon>Neoptera</taxon>
        <taxon>Endopterygota</taxon>
        <taxon>Diptera</taxon>
        <taxon>Nematocera</taxon>
        <taxon>Chironomoidea</taxon>
        <taxon>Chironomidae</taxon>
        <taxon>Clunio</taxon>
    </lineage>
</organism>
<protein>
    <submittedName>
        <fullName evidence="1">CLUMA_CG019680, isoform A</fullName>
    </submittedName>
</protein>
<dbReference type="AlphaFoldDB" id="A0A1J1J379"/>
<dbReference type="Proteomes" id="UP000183832">
    <property type="component" value="Unassembled WGS sequence"/>
</dbReference>
<evidence type="ECO:0000313" key="2">
    <source>
        <dbReference type="Proteomes" id="UP000183832"/>
    </source>
</evidence>
<gene>
    <name evidence="1" type="ORF">CLUMA_CG019680</name>
</gene>
<reference evidence="1 2" key="1">
    <citation type="submission" date="2015-04" db="EMBL/GenBank/DDBJ databases">
        <authorList>
            <person name="Syromyatnikov M.Y."/>
            <person name="Popov V.N."/>
        </authorList>
    </citation>
    <scope>NUCLEOTIDE SEQUENCE [LARGE SCALE GENOMIC DNA]</scope>
</reference>
<proteinExistence type="predicted"/>
<evidence type="ECO:0000313" key="1">
    <source>
        <dbReference type="EMBL" id="CRL06885.1"/>
    </source>
</evidence>
<dbReference type="EMBL" id="CVRI01000067">
    <property type="protein sequence ID" value="CRL06885.1"/>
    <property type="molecule type" value="Genomic_DNA"/>
</dbReference>
<accession>A0A1J1J379</accession>
<keyword evidence="2" id="KW-1185">Reference proteome</keyword>